<keyword evidence="5" id="KW-0812">Transmembrane</keyword>
<reference evidence="7 8" key="1">
    <citation type="journal article" date="2016" name="Nat. Commun.">
        <title>Thousands of microbial genomes shed light on interconnected biogeochemical processes in an aquifer system.</title>
        <authorList>
            <person name="Anantharaman K."/>
            <person name="Brown C.T."/>
            <person name="Hug L.A."/>
            <person name="Sharon I."/>
            <person name="Castelle C.J."/>
            <person name="Probst A.J."/>
            <person name="Thomas B.C."/>
            <person name="Singh A."/>
            <person name="Wilkins M.J."/>
            <person name="Karaoz U."/>
            <person name="Brodie E.L."/>
            <person name="Williams K.H."/>
            <person name="Hubbard S.S."/>
            <person name="Banfield J.F."/>
        </authorList>
    </citation>
    <scope>NUCLEOTIDE SEQUENCE [LARGE SCALE GENOMIC DNA]</scope>
</reference>
<gene>
    <name evidence="7" type="ORF">A2541_00790</name>
</gene>
<evidence type="ECO:0000256" key="1">
    <source>
        <dbReference type="ARBA" id="ARBA00009369"/>
    </source>
</evidence>
<accession>A0A1G2PG42</accession>
<dbReference type="InterPro" id="IPR055342">
    <property type="entry name" value="MreC_beta-barrel_core"/>
</dbReference>
<proteinExistence type="inferred from homology"/>
<dbReference type="Gene3D" id="2.40.10.350">
    <property type="entry name" value="Rod shape-determining protein MreC, domain 2"/>
    <property type="match status" value="1"/>
</dbReference>
<feature type="transmembrane region" description="Helical" evidence="5">
    <location>
        <begin position="21"/>
        <end position="40"/>
    </location>
</feature>
<name>A0A1G2PG42_9BACT</name>
<evidence type="ECO:0000313" key="7">
    <source>
        <dbReference type="EMBL" id="OHA47308.1"/>
    </source>
</evidence>
<dbReference type="AlphaFoldDB" id="A0A1G2PG42"/>
<dbReference type="Proteomes" id="UP000176965">
    <property type="component" value="Unassembled WGS sequence"/>
</dbReference>
<evidence type="ECO:0000256" key="5">
    <source>
        <dbReference type="SAM" id="Phobius"/>
    </source>
</evidence>
<dbReference type="PANTHER" id="PTHR34138">
    <property type="entry name" value="CELL SHAPE-DETERMINING PROTEIN MREC"/>
    <property type="match status" value="1"/>
</dbReference>
<comment type="caution">
    <text evidence="7">The sequence shown here is derived from an EMBL/GenBank/DDBJ whole genome shotgun (WGS) entry which is preliminary data.</text>
</comment>
<evidence type="ECO:0000256" key="2">
    <source>
        <dbReference type="ARBA" id="ARBA00013855"/>
    </source>
</evidence>
<dbReference type="Gene3D" id="2.40.10.340">
    <property type="entry name" value="Rod shape-determining protein MreC, domain 1"/>
    <property type="match status" value="1"/>
</dbReference>
<evidence type="ECO:0000256" key="4">
    <source>
        <dbReference type="ARBA" id="ARBA00032089"/>
    </source>
</evidence>
<organism evidence="7 8">
    <name type="scientific">Candidatus Taylorbacteria bacterium RIFOXYD2_FULL_36_9</name>
    <dbReference type="NCBI Taxonomy" id="1802338"/>
    <lineage>
        <taxon>Bacteria</taxon>
        <taxon>Candidatus Tayloriibacteriota</taxon>
    </lineage>
</organism>
<evidence type="ECO:0000259" key="6">
    <source>
        <dbReference type="Pfam" id="PF04085"/>
    </source>
</evidence>
<dbReference type="GO" id="GO:0005886">
    <property type="term" value="C:plasma membrane"/>
    <property type="evidence" value="ECO:0007669"/>
    <property type="project" value="TreeGrafter"/>
</dbReference>
<keyword evidence="3" id="KW-0133">Cell shape</keyword>
<sequence length="263" mass="29377">MNYPQKSSNFETRKKNVQKKILIIITILIIAIIIMATGPVRQVLFSVAKPFWQVKNSIVYSSFFEYFKFKQSLINERVALEQKLFLAGNLLADNNILRNENEVLKDLLGRKEIKGKTVLASILVKPPQIPYDTLIVDIGEDYEIKVGDKVLASANVYIGEISEVLTHSSKIILYSSPDQKLPVKLGTNSVSVEAIGMGGGNFNISLPREVEVKEGDTIVIPSITANVFGIVEKVDFKEKDSFQTVLFKSPVNISELNFVEIVI</sequence>
<protein>
    <recommendedName>
        <fullName evidence="2">Cell shape-determining protein MreC</fullName>
    </recommendedName>
    <alternativeName>
        <fullName evidence="4">Cell shape protein MreC</fullName>
    </alternativeName>
</protein>
<dbReference type="InterPro" id="IPR007221">
    <property type="entry name" value="MreC"/>
</dbReference>
<dbReference type="EMBL" id="MHSQ01000017">
    <property type="protein sequence ID" value="OHA47308.1"/>
    <property type="molecule type" value="Genomic_DNA"/>
</dbReference>
<evidence type="ECO:0000313" key="8">
    <source>
        <dbReference type="Proteomes" id="UP000176965"/>
    </source>
</evidence>
<dbReference type="InterPro" id="IPR042175">
    <property type="entry name" value="Cell/Rod_MreC_2"/>
</dbReference>
<dbReference type="STRING" id="1802338.A2541_00790"/>
<dbReference type="InterPro" id="IPR042177">
    <property type="entry name" value="Cell/Rod_1"/>
</dbReference>
<evidence type="ECO:0000256" key="3">
    <source>
        <dbReference type="ARBA" id="ARBA00022960"/>
    </source>
</evidence>
<keyword evidence="5" id="KW-1133">Transmembrane helix</keyword>
<comment type="similarity">
    <text evidence="1">Belongs to the MreC family.</text>
</comment>
<feature type="domain" description="Rod shape-determining protein MreC beta-barrel core" evidence="6">
    <location>
        <begin position="127"/>
        <end position="262"/>
    </location>
</feature>
<dbReference type="Pfam" id="PF04085">
    <property type="entry name" value="MreC"/>
    <property type="match status" value="1"/>
</dbReference>
<dbReference type="PANTHER" id="PTHR34138:SF1">
    <property type="entry name" value="CELL SHAPE-DETERMINING PROTEIN MREC"/>
    <property type="match status" value="1"/>
</dbReference>
<dbReference type="GO" id="GO:0008360">
    <property type="term" value="P:regulation of cell shape"/>
    <property type="evidence" value="ECO:0007669"/>
    <property type="project" value="UniProtKB-KW"/>
</dbReference>
<keyword evidence="5" id="KW-0472">Membrane</keyword>